<feature type="region of interest" description="Disordered" evidence="1">
    <location>
        <begin position="1"/>
        <end position="60"/>
    </location>
</feature>
<gene>
    <name evidence="2" type="ORF">Tci_046393</name>
</gene>
<evidence type="ECO:0000313" key="2">
    <source>
        <dbReference type="EMBL" id="GEU74415.1"/>
    </source>
</evidence>
<comment type="caution">
    <text evidence="2">The sequence shown here is derived from an EMBL/GenBank/DDBJ whole genome shotgun (WGS) entry which is preliminary data.</text>
</comment>
<evidence type="ECO:0000256" key="1">
    <source>
        <dbReference type="SAM" id="MobiDB-lite"/>
    </source>
</evidence>
<feature type="compositionally biased region" description="Basic and acidic residues" evidence="1">
    <location>
        <begin position="96"/>
        <end position="107"/>
    </location>
</feature>
<name>A0A6L2MQ39_TANCI</name>
<proteinExistence type="predicted"/>
<reference evidence="2" key="1">
    <citation type="journal article" date="2019" name="Sci. Rep.">
        <title>Draft genome of Tanacetum cinerariifolium, the natural source of mosquito coil.</title>
        <authorList>
            <person name="Yamashiro T."/>
            <person name="Shiraishi A."/>
            <person name="Satake H."/>
            <person name="Nakayama K."/>
        </authorList>
    </citation>
    <scope>NUCLEOTIDE SEQUENCE</scope>
</reference>
<feature type="compositionally biased region" description="Basic and acidic residues" evidence="1">
    <location>
        <begin position="20"/>
        <end position="29"/>
    </location>
</feature>
<dbReference type="AlphaFoldDB" id="A0A6L2MQ39"/>
<protein>
    <submittedName>
        <fullName evidence="2">Uncharacterized protein</fullName>
    </submittedName>
</protein>
<feature type="region of interest" description="Disordered" evidence="1">
    <location>
        <begin position="96"/>
        <end position="141"/>
    </location>
</feature>
<sequence length="216" mass="24515">MSSKQYDRRVNKRQMQTQESKIDMSKVVDADLVVTESSRTESEVQDDSSMSGNDTDVDDADIRPIYDEKPMDEVQLITECNIFAIRQQHIEQPKIINEDEVRKKTQEGNRYSKTNVMPSARFQSTGDGSRPKPRSTNHSTSSFLVSKSSCVMITAVPKADHSKSSSSFPDFRHFVCSTCHNCVFNANHDACIIKILKEVNSYAKIQSYKYKTVTKP</sequence>
<organism evidence="2">
    <name type="scientific">Tanacetum cinerariifolium</name>
    <name type="common">Dalmatian daisy</name>
    <name type="synonym">Chrysanthemum cinerariifolium</name>
    <dbReference type="NCBI Taxonomy" id="118510"/>
    <lineage>
        <taxon>Eukaryota</taxon>
        <taxon>Viridiplantae</taxon>
        <taxon>Streptophyta</taxon>
        <taxon>Embryophyta</taxon>
        <taxon>Tracheophyta</taxon>
        <taxon>Spermatophyta</taxon>
        <taxon>Magnoliopsida</taxon>
        <taxon>eudicotyledons</taxon>
        <taxon>Gunneridae</taxon>
        <taxon>Pentapetalae</taxon>
        <taxon>asterids</taxon>
        <taxon>campanulids</taxon>
        <taxon>Asterales</taxon>
        <taxon>Asteraceae</taxon>
        <taxon>Asteroideae</taxon>
        <taxon>Anthemideae</taxon>
        <taxon>Anthemidinae</taxon>
        <taxon>Tanacetum</taxon>
    </lineage>
</organism>
<feature type="compositionally biased region" description="Polar residues" evidence="1">
    <location>
        <begin position="108"/>
        <end position="127"/>
    </location>
</feature>
<dbReference type="EMBL" id="BKCJ010006879">
    <property type="protein sequence ID" value="GEU74415.1"/>
    <property type="molecule type" value="Genomic_DNA"/>
</dbReference>
<accession>A0A6L2MQ39</accession>